<dbReference type="GO" id="GO:0003677">
    <property type="term" value="F:DNA binding"/>
    <property type="evidence" value="ECO:0007669"/>
    <property type="project" value="InterPro"/>
</dbReference>
<keyword evidence="2 7" id="KW-0240">DNA-directed RNA polymerase</keyword>
<gene>
    <name evidence="7" type="ORF">HaLaN_14399</name>
</gene>
<dbReference type="EMBL" id="BLLF01001189">
    <property type="protein sequence ID" value="GFH17711.1"/>
    <property type="molecule type" value="Genomic_DNA"/>
</dbReference>
<dbReference type="EC" id="2.7.7.6" evidence="1"/>
<proteinExistence type="predicted"/>
<dbReference type="SUPFAM" id="SSF64484">
    <property type="entry name" value="beta and beta-prime subunits of DNA dependent RNA-polymerase"/>
    <property type="match status" value="1"/>
</dbReference>
<protein>
    <recommendedName>
        <fullName evidence="1">DNA-directed RNA polymerase</fullName>
        <ecNumber evidence="1">2.7.7.6</ecNumber>
    </recommendedName>
</protein>
<dbReference type="GO" id="GO:0006351">
    <property type="term" value="P:DNA-templated transcription"/>
    <property type="evidence" value="ECO:0007669"/>
    <property type="project" value="InterPro"/>
</dbReference>
<keyword evidence="8" id="KW-1185">Reference proteome</keyword>
<evidence type="ECO:0000313" key="8">
    <source>
        <dbReference type="Proteomes" id="UP000485058"/>
    </source>
</evidence>
<keyword evidence="5" id="KW-0804">Transcription</keyword>
<dbReference type="GO" id="GO:0005665">
    <property type="term" value="C:RNA polymerase II, core complex"/>
    <property type="evidence" value="ECO:0007669"/>
    <property type="project" value="TreeGrafter"/>
</dbReference>
<evidence type="ECO:0000256" key="4">
    <source>
        <dbReference type="ARBA" id="ARBA00022695"/>
    </source>
</evidence>
<dbReference type="PANTHER" id="PTHR19376:SF37">
    <property type="entry name" value="DNA-DIRECTED RNA POLYMERASE II SUBUNIT RPB1"/>
    <property type="match status" value="1"/>
</dbReference>
<comment type="caution">
    <text evidence="7">The sequence shown here is derived from an EMBL/GenBank/DDBJ whole genome shotgun (WGS) entry which is preliminary data.</text>
</comment>
<feature type="non-terminal residue" evidence="7">
    <location>
        <position position="160"/>
    </location>
</feature>
<dbReference type="InterPro" id="IPR007073">
    <property type="entry name" value="RNA_pol_Rpb1_7"/>
</dbReference>
<dbReference type="Proteomes" id="UP000485058">
    <property type="component" value="Unassembled WGS sequence"/>
</dbReference>
<dbReference type="InterPro" id="IPR045867">
    <property type="entry name" value="DNA-dir_RpoC_beta_prime"/>
</dbReference>
<evidence type="ECO:0000313" key="7">
    <source>
        <dbReference type="EMBL" id="GFH17711.1"/>
    </source>
</evidence>
<reference evidence="7 8" key="1">
    <citation type="submission" date="2020-02" db="EMBL/GenBank/DDBJ databases">
        <title>Draft genome sequence of Haematococcus lacustris strain NIES-144.</title>
        <authorList>
            <person name="Morimoto D."/>
            <person name="Nakagawa S."/>
            <person name="Yoshida T."/>
            <person name="Sawayama S."/>
        </authorList>
    </citation>
    <scope>NUCLEOTIDE SEQUENCE [LARGE SCALE GENOMIC DNA]</scope>
    <source>
        <strain evidence="7 8">NIES-144</strain>
    </source>
</reference>
<dbReference type="Pfam" id="PF04990">
    <property type="entry name" value="RNA_pol_Rpb1_7"/>
    <property type="match status" value="1"/>
</dbReference>
<organism evidence="7 8">
    <name type="scientific">Haematococcus lacustris</name>
    <name type="common">Green alga</name>
    <name type="synonym">Haematococcus pluvialis</name>
    <dbReference type="NCBI Taxonomy" id="44745"/>
    <lineage>
        <taxon>Eukaryota</taxon>
        <taxon>Viridiplantae</taxon>
        <taxon>Chlorophyta</taxon>
        <taxon>core chlorophytes</taxon>
        <taxon>Chlorophyceae</taxon>
        <taxon>CS clade</taxon>
        <taxon>Chlamydomonadales</taxon>
        <taxon>Haematococcaceae</taxon>
        <taxon>Haematococcus</taxon>
    </lineage>
</organism>
<keyword evidence="3" id="KW-0808">Transferase</keyword>
<feature type="domain" description="RNA polymerase Rpb1" evidence="6">
    <location>
        <begin position="64"/>
        <end position="160"/>
    </location>
</feature>
<evidence type="ECO:0000256" key="5">
    <source>
        <dbReference type="ARBA" id="ARBA00023163"/>
    </source>
</evidence>
<keyword evidence="4" id="KW-0548">Nucleotidyltransferase</keyword>
<dbReference type="PANTHER" id="PTHR19376">
    <property type="entry name" value="DNA-DIRECTED RNA POLYMERASE"/>
    <property type="match status" value="1"/>
</dbReference>
<dbReference type="InterPro" id="IPR038593">
    <property type="entry name" value="RNA_pol_Rpb1_7_sf"/>
</dbReference>
<evidence type="ECO:0000256" key="2">
    <source>
        <dbReference type="ARBA" id="ARBA00022478"/>
    </source>
</evidence>
<dbReference type="AlphaFoldDB" id="A0A699Z6H7"/>
<evidence type="ECO:0000256" key="1">
    <source>
        <dbReference type="ARBA" id="ARBA00012418"/>
    </source>
</evidence>
<dbReference type="GO" id="GO:0003899">
    <property type="term" value="F:DNA-directed RNA polymerase activity"/>
    <property type="evidence" value="ECO:0007669"/>
    <property type="project" value="UniProtKB-EC"/>
</dbReference>
<evidence type="ECO:0000259" key="6">
    <source>
        <dbReference type="Pfam" id="PF04990"/>
    </source>
</evidence>
<sequence>MTLNTFHFAGVSAKNVTLGVPRLTEIINLAKNIKTPSLSVYLDERHANDKEAAKDVQSALEYAALRNITSRVEIWYDPVDPAAPEKTVVEEDGAMVAAYFELPDDDLDVNKLSPWLLRIELDRDMILDKKLTVNQVAGRISEEYDDFLNVMFSDENAEKL</sequence>
<name>A0A699Z6H7_HAELA</name>
<accession>A0A699Z6H7</accession>
<dbReference type="Gene3D" id="3.30.1360.140">
    <property type="match status" value="1"/>
</dbReference>
<evidence type="ECO:0000256" key="3">
    <source>
        <dbReference type="ARBA" id="ARBA00022679"/>
    </source>
</evidence>